<feature type="region of interest" description="Disordered" evidence="1">
    <location>
        <begin position="175"/>
        <end position="219"/>
    </location>
</feature>
<reference evidence="4" key="1">
    <citation type="submission" date="2016-11" db="UniProtKB">
        <authorList>
            <consortium name="WormBaseParasite"/>
        </authorList>
    </citation>
    <scope>IDENTIFICATION</scope>
</reference>
<protein>
    <submittedName>
        <fullName evidence="4">Uncharacterized protein</fullName>
    </submittedName>
</protein>
<evidence type="ECO:0000256" key="2">
    <source>
        <dbReference type="SAM" id="Phobius"/>
    </source>
</evidence>
<keyword evidence="2" id="KW-0472">Membrane</keyword>
<keyword evidence="2" id="KW-1133">Transmembrane helix</keyword>
<feature type="transmembrane region" description="Helical" evidence="2">
    <location>
        <begin position="51"/>
        <end position="78"/>
    </location>
</feature>
<evidence type="ECO:0000256" key="1">
    <source>
        <dbReference type="SAM" id="MobiDB-lite"/>
    </source>
</evidence>
<evidence type="ECO:0000313" key="4">
    <source>
        <dbReference type="WBParaSite" id="L893_g23635.t1"/>
    </source>
</evidence>
<dbReference type="WBParaSite" id="L893_g23635.t1">
    <property type="protein sequence ID" value="L893_g23635.t1"/>
    <property type="gene ID" value="L893_g23635"/>
</dbReference>
<keyword evidence="2" id="KW-0812">Transmembrane</keyword>
<dbReference type="AlphaFoldDB" id="A0A1I7Z7G6"/>
<evidence type="ECO:0000313" key="3">
    <source>
        <dbReference type="Proteomes" id="UP000095287"/>
    </source>
</evidence>
<sequence length="219" mass="24472">MSLSIAPSSFSLLFEPLYPRPPPFCCSKHVYFVFLDVVPSRFPRPSEASNLIVLYSVVTTPSATYVFIIFLLALMVLATHSASPDCLPLPDASEAAMTEWPLEPLFLLDDKTERTSTVPRRCASPEKCSSKVYATPLRHQYEGVSGQFEQNEYHHVKERVENVGNAEVRAALEIATQEETREDAESEFEEEIKERAPLDSSATCPEVTIEKRGKDPTGD</sequence>
<feature type="compositionally biased region" description="Acidic residues" evidence="1">
    <location>
        <begin position="180"/>
        <end position="191"/>
    </location>
</feature>
<feature type="compositionally biased region" description="Basic and acidic residues" evidence="1">
    <location>
        <begin position="208"/>
        <end position="219"/>
    </location>
</feature>
<accession>A0A1I7Z7G6</accession>
<organism evidence="3 4">
    <name type="scientific">Steinernema glaseri</name>
    <dbReference type="NCBI Taxonomy" id="37863"/>
    <lineage>
        <taxon>Eukaryota</taxon>
        <taxon>Metazoa</taxon>
        <taxon>Ecdysozoa</taxon>
        <taxon>Nematoda</taxon>
        <taxon>Chromadorea</taxon>
        <taxon>Rhabditida</taxon>
        <taxon>Tylenchina</taxon>
        <taxon>Panagrolaimomorpha</taxon>
        <taxon>Strongyloidoidea</taxon>
        <taxon>Steinernematidae</taxon>
        <taxon>Steinernema</taxon>
    </lineage>
</organism>
<proteinExistence type="predicted"/>
<keyword evidence="3" id="KW-1185">Reference proteome</keyword>
<dbReference type="Proteomes" id="UP000095287">
    <property type="component" value="Unplaced"/>
</dbReference>
<name>A0A1I7Z7G6_9BILA</name>